<dbReference type="InterPro" id="IPR035965">
    <property type="entry name" value="PAS-like_dom_sf"/>
</dbReference>
<feature type="compositionally biased region" description="Low complexity" evidence="1">
    <location>
        <begin position="650"/>
        <end position="662"/>
    </location>
</feature>
<feature type="region of interest" description="Disordered" evidence="1">
    <location>
        <begin position="18"/>
        <end position="50"/>
    </location>
</feature>
<accession>A0ABD3NQ34</accession>
<feature type="region of interest" description="Disordered" evidence="1">
    <location>
        <begin position="831"/>
        <end position="931"/>
    </location>
</feature>
<feature type="region of interest" description="Disordered" evidence="1">
    <location>
        <begin position="528"/>
        <end position="558"/>
    </location>
</feature>
<evidence type="ECO:0000256" key="1">
    <source>
        <dbReference type="SAM" id="MobiDB-lite"/>
    </source>
</evidence>
<feature type="compositionally biased region" description="Polar residues" evidence="1">
    <location>
        <begin position="906"/>
        <end position="916"/>
    </location>
</feature>
<gene>
    <name evidence="3" type="ORF">ACHAWO_002224</name>
</gene>
<dbReference type="AlphaFoldDB" id="A0ABD3NQ34"/>
<sequence>MSANNSQAVSELLKLLAARQQQQGQQQPQHLTYQPQPEMPPPAQVQTSSNSSLNQLVDFLRTSGSNTAPAPAVLKPKPSPDDIHAQLQRYLQGGGQNQDVAQVPSPAFQNNLPAGGLGGNQNAYFYRPPQVPQQRVQQPQQAQVQQQSMQPLLQALSQQNGNIGLQQQLYQLQETLLSSIKLLADIDPGMTVNALNQALNMTSPAQVPPPQQQQMQPQLQARQNQQPFDLQLRNQCQAQQMNMQSAQAPCPFVSSHQLQNRHPAPATFGSPFSSQGMASMNPKSSNANQNQEVESAGKMKPLEQIEAHISAENHQKAQAAQKKHAEREYHHKSTKALSASAKNVDIGLANTVHNSAPSMAAVPVPAPNAVTSSVPVHTPGEEVLQHWNLQKLETHVTQLKLAHQPIPRHAAVLLFNARRREEKLKAKRISNRKSASVLRAKKKIFIEKMLKCNSAMRKKAVILQKMPDLVIATKLNGQITFCGSQVEHFLKYKDDDLLEANILDLVVPDSRRTLQRLIQDLVDPGQVVATDGSDSVNRRTDGADGKGNNSNGSSDANVVSLRSYEKSFPMLEVNVDAMQEPSNAGDDVSDSSADNCRKRNHTNKSNGVATDVSSLTRQKASFADSSNGNDDSGESIPNKRVKISDKVDSDGSMSSSNTASSKTSDEETMALKPSIKTTATVDQSYSSNTDSRQSRNVQKKGEDEAYDSVCRESNESPEDSSSSFDTEKGENTRKRRLVPVYKVRFVCNDLTTVWCELTSSFCAKSTSDDDDSSFNPKAALEAINNPRGLKSLEEKDEPEEEEKEDELLFCIRPTYKGRKVSQECRFVPKAKSATVEGTESMTVSDQKSSSTPTSSSGNEISSANASNPTGETKQSSPLKKRPIVNDDTQTSSDAEAFLSKREKTTSRQQKGGTSSGRDIKAAESLLELHSK</sequence>
<feature type="region of interest" description="Disordered" evidence="1">
    <location>
        <begin position="202"/>
        <end position="224"/>
    </location>
</feature>
<dbReference type="Pfam" id="PF00989">
    <property type="entry name" value="PAS"/>
    <property type="match status" value="1"/>
</dbReference>
<evidence type="ECO:0000313" key="4">
    <source>
        <dbReference type="Proteomes" id="UP001530400"/>
    </source>
</evidence>
<proteinExistence type="predicted"/>
<feature type="compositionally biased region" description="Low complexity" evidence="1">
    <location>
        <begin position="844"/>
        <end position="862"/>
    </location>
</feature>
<feature type="region of interest" description="Disordered" evidence="1">
    <location>
        <begin position="262"/>
        <end position="295"/>
    </location>
</feature>
<feature type="compositionally biased region" description="Polar residues" evidence="1">
    <location>
        <begin position="547"/>
        <end position="557"/>
    </location>
</feature>
<feature type="region of interest" description="Disordered" evidence="1">
    <location>
        <begin position="62"/>
        <end position="81"/>
    </location>
</feature>
<feature type="region of interest" description="Disordered" evidence="1">
    <location>
        <begin position="781"/>
        <end position="807"/>
    </location>
</feature>
<protein>
    <recommendedName>
        <fullName evidence="2">PAS domain-containing protein</fullName>
    </recommendedName>
</protein>
<feature type="compositionally biased region" description="Polar residues" evidence="1">
    <location>
        <begin position="863"/>
        <end position="877"/>
    </location>
</feature>
<feature type="compositionally biased region" description="Basic and acidic residues" evidence="1">
    <location>
        <begin position="699"/>
        <end position="714"/>
    </location>
</feature>
<feature type="region of interest" description="Disordered" evidence="1">
    <location>
        <begin position="580"/>
        <end position="732"/>
    </location>
</feature>
<evidence type="ECO:0000313" key="3">
    <source>
        <dbReference type="EMBL" id="KAL3778048.1"/>
    </source>
</evidence>
<dbReference type="InterPro" id="IPR013767">
    <property type="entry name" value="PAS_fold"/>
</dbReference>
<dbReference type="InterPro" id="IPR000014">
    <property type="entry name" value="PAS"/>
</dbReference>
<comment type="caution">
    <text evidence="3">The sequence shown here is derived from an EMBL/GenBank/DDBJ whole genome shotgun (WGS) entry which is preliminary data.</text>
</comment>
<organism evidence="3 4">
    <name type="scientific">Cyclotella atomus</name>
    <dbReference type="NCBI Taxonomy" id="382360"/>
    <lineage>
        <taxon>Eukaryota</taxon>
        <taxon>Sar</taxon>
        <taxon>Stramenopiles</taxon>
        <taxon>Ochrophyta</taxon>
        <taxon>Bacillariophyta</taxon>
        <taxon>Coscinodiscophyceae</taxon>
        <taxon>Thalassiosirophycidae</taxon>
        <taxon>Stephanodiscales</taxon>
        <taxon>Stephanodiscaceae</taxon>
        <taxon>Cyclotella</taxon>
    </lineage>
</organism>
<feature type="compositionally biased region" description="Low complexity" evidence="1">
    <location>
        <begin position="212"/>
        <end position="224"/>
    </location>
</feature>
<feature type="compositionally biased region" description="Polar residues" evidence="1">
    <location>
        <begin position="270"/>
        <end position="293"/>
    </location>
</feature>
<feature type="domain" description="PAS" evidence="2">
    <location>
        <begin position="455"/>
        <end position="525"/>
    </location>
</feature>
<dbReference type="PROSITE" id="PS50112">
    <property type="entry name" value="PAS"/>
    <property type="match status" value="1"/>
</dbReference>
<dbReference type="Gene3D" id="3.30.450.20">
    <property type="entry name" value="PAS domain"/>
    <property type="match status" value="1"/>
</dbReference>
<dbReference type="EMBL" id="JALLPJ020001008">
    <property type="protein sequence ID" value="KAL3778048.1"/>
    <property type="molecule type" value="Genomic_DNA"/>
</dbReference>
<dbReference type="SMART" id="SM00091">
    <property type="entry name" value="PAS"/>
    <property type="match status" value="1"/>
</dbReference>
<reference evidence="3 4" key="1">
    <citation type="submission" date="2024-10" db="EMBL/GenBank/DDBJ databases">
        <title>Updated reference genomes for cyclostephanoid diatoms.</title>
        <authorList>
            <person name="Roberts W.R."/>
            <person name="Alverson A.J."/>
        </authorList>
    </citation>
    <scope>NUCLEOTIDE SEQUENCE [LARGE SCALE GENOMIC DNA]</scope>
    <source>
        <strain evidence="3 4">AJA010-31</strain>
    </source>
</reference>
<dbReference type="SUPFAM" id="SSF55785">
    <property type="entry name" value="PYP-like sensor domain (PAS domain)"/>
    <property type="match status" value="1"/>
</dbReference>
<feature type="compositionally biased region" description="Basic and acidic residues" evidence="1">
    <location>
        <begin position="917"/>
        <end position="931"/>
    </location>
</feature>
<feature type="compositionally biased region" description="Low complexity" evidence="1">
    <location>
        <begin position="20"/>
        <end position="36"/>
    </location>
</feature>
<name>A0ABD3NQ34_9STRA</name>
<feature type="compositionally biased region" description="Polar residues" evidence="1">
    <location>
        <begin position="675"/>
        <end position="696"/>
    </location>
</feature>
<keyword evidence="4" id="KW-1185">Reference proteome</keyword>
<feature type="compositionally biased region" description="Acidic residues" evidence="1">
    <location>
        <begin position="794"/>
        <end position="807"/>
    </location>
</feature>
<dbReference type="CDD" id="cd00130">
    <property type="entry name" value="PAS"/>
    <property type="match status" value="1"/>
</dbReference>
<evidence type="ECO:0000259" key="2">
    <source>
        <dbReference type="PROSITE" id="PS50112"/>
    </source>
</evidence>
<dbReference type="Proteomes" id="UP001530400">
    <property type="component" value="Unassembled WGS sequence"/>
</dbReference>
<feature type="compositionally biased region" description="Polar residues" evidence="1">
    <location>
        <begin position="603"/>
        <end position="619"/>
    </location>
</feature>